<evidence type="ECO:0000313" key="3">
    <source>
        <dbReference type="Proteomes" id="UP001335325"/>
    </source>
</evidence>
<proteinExistence type="predicted"/>
<feature type="region of interest" description="Disordered" evidence="1">
    <location>
        <begin position="58"/>
        <end position="144"/>
    </location>
</feature>
<gene>
    <name evidence="2" type="ORF">OIE73_31175</name>
</gene>
<evidence type="ECO:0000256" key="1">
    <source>
        <dbReference type="SAM" id="MobiDB-lite"/>
    </source>
</evidence>
<dbReference type="EMBL" id="CP109134">
    <property type="protein sequence ID" value="WSD09757.1"/>
    <property type="molecule type" value="Genomic_DNA"/>
</dbReference>
<name>A0ABZ1GUC2_9ACTN</name>
<sequence>MNDRVTTAMQALPDGEAELTLVVRLSWEDVARLGQEAGRLASRMQRPVTLDEAVSHRLRSARATAAHAKPTGEQPPAAVSAGGTGAAGLAGTGGTSVSAGTSASVGTGGTSASVSSLPPRPATDHARPPAEQARQAIERINGTA</sequence>
<dbReference type="GeneID" id="91547131"/>
<evidence type="ECO:0000313" key="2">
    <source>
        <dbReference type="EMBL" id="WSD09757.1"/>
    </source>
</evidence>
<reference evidence="2 3" key="1">
    <citation type="submission" date="2022-10" db="EMBL/GenBank/DDBJ databases">
        <title>The complete genomes of actinobacterial strains from the NBC collection.</title>
        <authorList>
            <person name="Joergensen T.S."/>
            <person name="Alvarez Arevalo M."/>
            <person name="Sterndorff E.B."/>
            <person name="Faurdal D."/>
            <person name="Vuksanovic O."/>
            <person name="Mourched A.-S."/>
            <person name="Charusanti P."/>
            <person name="Shaw S."/>
            <person name="Blin K."/>
            <person name="Weber T."/>
        </authorList>
    </citation>
    <scope>NUCLEOTIDE SEQUENCE [LARGE SCALE GENOMIC DNA]</scope>
    <source>
        <strain evidence="2 3">NBC 01753</strain>
    </source>
</reference>
<protein>
    <submittedName>
        <fullName evidence="2">Uncharacterized protein</fullName>
    </submittedName>
</protein>
<keyword evidence="3" id="KW-1185">Reference proteome</keyword>
<organism evidence="2 3">
    <name type="scientific">Streptomyces hirsutus</name>
    <dbReference type="NCBI Taxonomy" id="35620"/>
    <lineage>
        <taxon>Bacteria</taxon>
        <taxon>Bacillati</taxon>
        <taxon>Actinomycetota</taxon>
        <taxon>Actinomycetes</taxon>
        <taxon>Kitasatosporales</taxon>
        <taxon>Streptomycetaceae</taxon>
        <taxon>Streptomyces</taxon>
    </lineage>
</organism>
<accession>A0ABZ1GUC2</accession>
<dbReference type="RefSeq" id="WP_326755497.1">
    <property type="nucleotide sequence ID" value="NZ_CP109134.1"/>
</dbReference>
<feature type="compositionally biased region" description="Low complexity" evidence="1">
    <location>
        <begin position="95"/>
        <end position="116"/>
    </location>
</feature>
<dbReference type="Proteomes" id="UP001335325">
    <property type="component" value="Chromosome"/>
</dbReference>
<feature type="compositionally biased region" description="Gly residues" evidence="1">
    <location>
        <begin position="82"/>
        <end position="94"/>
    </location>
</feature>